<protein>
    <submittedName>
        <fullName evidence="1">Uncharacterized protein</fullName>
    </submittedName>
</protein>
<evidence type="ECO:0000313" key="1">
    <source>
        <dbReference type="EMBL" id="CBJ26733.1"/>
    </source>
</evidence>
<dbReference type="InParanoid" id="D7G0Y9"/>
<proteinExistence type="predicted"/>
<dbReference type="EMBL" id="FN649760">
    <property type="protein sequence ID" value="CBJ26733.1"/>
    <property type="molecule type" value="Genomic_DNA"/>
</dbReference>
<organism evidence="1 2">
    <name type="scientific">Ectocarpus siliculosus</name>
    <name type="common">Brown alga</name>
    <name type="synonym">Conferva siliculosa</name>
    <dbReference type="NCBI Taxonomy" id="2880"/>
    <lineage>
        <taxon>Eukaryota</taxon>
        <taxon>Sar</taxon>
        <taxon>Stramenopiles</taxon>
        <taxon>Ochrophyta</taxon>
        <taxon>PX clade</taxon>
        <taxon>Phaeophyceae</taxon>
        <taxon>Ectocarpales</taxon>
        <taxon>Ectocarpaceae</taxon>
        <taxon>Ectocarpus</taxon>
    </lineage>
</organism>
<name>D7G0Y9_ECTSI</name>
<dbReference type="Proteomes" id="UP000002630">
    <property type="component" value="Unassembled WGS sequence"/>
</dbReference>
<sequence length="71" mass="7879">MIGDTEGVFKVDGKITFHADNPEYTLTGETTEEHLHAMIRAGQASSIETIGDSFVYFNEYSVVSDPVKAFY</sequence>
<dbReference type="AlphaFoldDB" id="D7G0Y9"/>
<gene>
    <name evidence="1" type="ORF">Esi_0042_0103</name>
</gene>
<evidence type="ECO:0000313" key="2">
    <source>
        <dbReference type="Proteomes" id="UP000002630"/>
    </source>
</evidence>
<keyword evidence="2" id="KW-1185">Reference proteome</keyword>
<accession>D7G0Y9</accession>
<reference evidence="1 2" key="1">
    <citation type="journal article" date="2010" name="Nature">
        <title>The Ectocarpus genome and the independent evolution of multicellularity in brown algae.</title>
        <authorList>
            <person name="Cock J.M."/>
            <person name="Sterck L."/>
            <person name="Rouze P."/>
            <person name="Scornet D."/>
            <person name="Allen A.E."/>
            <person name="Amoutzias G."/>
            <person name="Anthouard V."/>
            <person name="Artiguenave F."/>
            <person name="Aury J.M."/>
            <person name="Badger J.H."/>
            <person name="Beszteri B."/>
            <person name="Billiau K."/>
            <person name="Bonnet E."/>
            <person name="Bothwell J.H."/>
            <person name="Bowler C."/>
            <person name="Boyen C."/>
            <person name="Brownlee C."/>
            <person name="Carrano C.J."/>
            <person name="Charrier B."/>
            <person name="Cho G.Y."/>
            <person name="Coelho S.M."/>
            <person name="Collen J."/>
            <person name="Corre E."/>
            <person name="Da Silva C."/>
            <person name="Delage L."/>
            <person name="Delaroque N."/>
            <person name="Dittami S.M."/>
            <person name="Doulbeau S."/>
            <person name="Elias M."/>
            <person name="Farnham G."/>
            <person name="Gachon C.M."/>
            <person name="Gschloessl B."/>
            <person name="Heesch S."/>
            <person name="Jabbari K."/>
            <person name="Jubin C."/>
            <person name="Kawai H."/>
            <person name="Kimura K."/>
            <person name="Kloareg B."/>
            <person name="Kupper F.C."/>
            <person name="Lang D."/>
            <person name="Le Bail A."/>
            <person name="Leblanc C."/>
            <person name="Lerouge P."/>
            <person name="Lohr M."/>
            <person name="Lopez P.J."/>
            <person name="Martens C."/>
            <person name="Maumus F."/>
            <person name="Michel G."/>
            <person name="Miranda-Saavedra D."/>
            <person name="Morales J."/>
            <person name="Moreau H."/>
            <person name="Motomura T."/>
            <person name="Nagasato C."/>
            <person name="Napoli C.A."/>
            <person name="Nelson D.R."/>
            <person name="Nyvall-Collen P."/>
            <person name="Peters A.F."/>
            <person name="Pommier C."/>
            <person name="Potin P."/>
            <person name="Poulain J."/>
            <person name="Quesneville H."/>
            <person name="Read B."/>
            <person name="Rensing S.A."/>
            <person name="Ritter A."/>
            <person name="Rousvoal S."/>
            <person name="Samanta M."/>
            <person name="Samson G."/>
            <person name="Schroeder D.C."/>
            <person name="Segurens B."/>
            <person name="Strittmatter M."/>
            <person name="Tonon T."/>
            <person name="Tregear J.W."/>
            <person name="Valentin K."/>
            <person name="von Dassow P."/>
            <person name="Yamagishi T."/>
            <person name="Van de Peer Y."/>
            <person name="Wincker P."/>
        </authorList>
    </citation>
    <scope>NUCLEOTIDE SEQUENCE [LARGE SCALE GENOMIC DNA]</scope>
    <source>
        <strain evidence="2">Ec32 / CCAP1310/4</strain>
    </source>
</reference>